<dbReference type="AlphaFoldDB" id="A0A383DHZ2"/>
<sequence length="150" mass="15939">MTQSWKIFLASILLIATLSCSTESQVGGIALATQEPPSQEFIVQATVEARSFQNSIEAAIEATVEARLNQYSVEATVEASHHSVLTVTAESKTSAVARAKIPTTLLSSTSTQTPDPTPEPTKIRVLYSTPTLTPTIVLTPTPTLTPESTP</sequence>
<feature type="non-terminal residue" evidence="1">
    <location>
        <position position="150"/>
    </location>
</feature>
<organism evidence="1">
    <name type="scientific">marine metagenome</name>
    <dbReference type="NCBI Taxonomy" id="408172"/>
    <lineage>
        <taxon>unclassified sequences</taxon>
        <taxon>metagenomes</taxon>
        <taxon>ecological metagenomes</taxon>
    </lineage>
</organism>
<proteinExistence type="predicted"/>
<evidence type="ECO:0000313" key="1">
    <source>
        <dbReference type="EMBL" id="SVE44107.1"/>
    </source>
</evidence>
<dbReference type="PROSITE" id="PS51257">
    <property type="entry name" value="PROKAR_LIPOPROTEIN"/>
    <property type="match status" value="1"/>
</dbReference>
<protein>
    <submittedName>
        <fullName evidence="1">Uncharacterized protein</fullName>
    </submittedName>
</protein>
<gene>
    <name evidence="1" type="ORF">METZ01_LOCUS496961</name>
</gene>
<dbReference type="EMBL" id="UINC01217492">
    <property type="protein sequence ID" value="SVE44107.1"/>
    <property type="molecule type" value="Genomic_DNA"/>
</dbReference>
<reference evidence="1" key="1">
    <citation type="submission" date="2018-05" db="EMBL/GenBank/DDBJ databases">
        <authorList>
            <person name="Lanie J.A."/>
            <person name="Ng W.-L."/>
            <person name="Kazmierczak K.M."/>
            <person name="Andrzejewski T.M."/>
            <person name="Davidsen T.M."/>
            <person name="Wayne K.J."/>
            <person name="Tettelin H."/>
            <person name="Glass J.I."/>
            <person name="Rusch D."/>
            <person name="Podicherti R."/>
            <person name="Tsui H.-C.T."/>
            <person name="Winkler M.E."/>
        </authorList>
    </citation>
    <scope>NUCLEOTIDE SEQUENCE</scope>
</reference>
<accession>A0A383DHZ2</accession>
<name>A0A383DHZ2_9ZZZZ</name>